<keyword evidence="3" id="KW-0238">DNA-binding</keyword>
<dbReference type="EMBL" id="JBBPBM010000011">
    <property type="protein sequence ID" value="KAK8564403.1"/>
    <property type="molecule type" value="Genomic_DNA"/>
</dbReference>
<name>A0ABR2EQX8_9ROSI</name>
<feature type="domain" description="MADS-box" evidence="7">
    <location>
        <begin position="14"/>
        <end position="74"/>
    </location>
</feature>
<dbReference type="Pfam" id="PF00319">
    <property type="entry name" value="SRF-TF"/>
    <property type="match status" value="1"/>
</dbReference>
<evidence type="ECO:0000256" key="2">
    <source>
        <dbReference type="ARBA" id="ARBA00023015"/>
    </source>
</evidence>
<keyword evidence="4" id="KW-0804">Transcription</keyword>
<keyword evidence="2" id="KW-0805">Transcription regulation</keyword>
<evidence type="ECO:0000313" key="9">
    <source>
        <dbReference type="Proteomes" id="UP001472677"/>
    </source>
</evidence>
<keyword evidence="9" id="KW-1185">Reference proteome</keyword>
<keyword evidence="5" id="KW-0539">Nucleus</keyword>
<accession>A0ABR2EQX8</accession>
<dbReference type="InterPro" id="IPR033896">
    <property type="entry name" value="MEF2-like_N"/>
</dbReference>
<organism evidence="8 9">
    <name type="scientific">Hibiscus sabdariffa</name>
    <name type="common">roselle</name>
    <dbReference type="NCBI Taxonomy" id="183260"/>
    <lineage>
        <taxon>Eukaryota</taxon>
        <taxon>Viridiplantae</taxon>
        <taxon>Streptophyta</taxon>
        <taxon>Embryophyta</taxon>
        <taxon>Tracheophyta</taxon>
        <taxon>Spermatophyta</taxon>
        <taxon>Magnoliopsida</taxon>
        <taxon>eudicotyledons</taxon>
        <taxon>Gunneridae</taxon>
        <taxon>Pentapetalae</taxon>
        <taxon>rosids</taxon>
        <taxon>malvids</taxon>
        <taxon>Malvales</taxon>
        <taxon>Malvaceae</taxon>
        <taxon>Malvoideae</taxon>
        <taxon>Hibiscus</taxon>
    </lineage>
</organism>
<evidence type="ECO:0000256" key="1">
    <source>
        <dbReference type="ARBA" id="ARBA00004123"/>
    </source>
</evidence>
<dbReference type="PRINTS" id="PR00404">
    <property type="entry name" value="MADSDOMAIN"/>
</dbReference>
<dbReference type="InterPro" id="IPR036879">
    <property type="entry name" value="TF_MADSbox_sf"/>
</dbReference>
<dbReference type="PANTHER" id="PTHR11945:SF610">
    <property type="entry name" value="AGAMOUS-LIKE MADS-BOX PROTEIN AGL61"/>
    <property type="match status" value="1"/>
</dbReference>
<dbReference type="Gene3D" id="3.40.1810.10">
    <property type="entry name" value="Transcription factor, MADS-box"/>
    <property type="match status" value="1"/>
</dbReference>
<dbReference type="PANTHER" id="PTHR11945">
    <property type="entry name" value="MADS BOX PROTEIN"/>
    <property type="match status" value="1"/>
</dbReference>
<dbReference type="InterPro" id="IPR002100">
    <property type="entry name" value="TF_MADSbox"/>
</dbReference>
<evidence type="ECO:0000313" key="8">
    <source>
        <dbReference type="EMBL" id="KAK8564403.1"/>
    </source>
</evidence>
<protein>
    <recommendedName>
        <fullName evidence="7">MADS-box domain-containing protein</fullName>
    </recommendedName>
</protein>
<keyword evidence="6" id="KW-0175">Coiled coil</keyword>
<proteinExistence type="predicted"/>
<reference evidence="8 9" key="1">
    <citation type="journal article" date="2024" name="G3 (Bethesda)">
        <title>Genome assembly of Hibiscus sabdariffa L. provides insights into metabolisms of medicinal natural products.</title>
        <authorList>
            <person name="Kim T."/>
        </authorList>
    </citation>
    <scope>NUCLEOTIDE SEQUENCE [LARGE SCALE GENOMIC DNA]</scope>
    <source>
        <strain evidence="8">TK-2024</strain>
        <tissue evidence="8">Old leaves</tissue>
    </source>
</reference>
<evidence type="ECO:0000256" key="6">
    <source>
        <dbReference type="SAM" id="Coils"/>
    </source>
</evidence>
<comment type="subcellular location">
    <subcellularLocation>
        <location evidence="1">Nucleus</location>
    </subcellularLocation>
</comment>
<evidence type="ECO:0000259" key="7">
    <source>
        <dbReference type="PROSITE" id="PS50066"/>
    </source>
</evidence>
<dbReference type="CDD" id="cd00265">
    <property type="entry name" value="MADS_MEF2_like"/>
    <property type="match status" value="1"/>
</dbReference>
<dbReference type="SUPFAM" id="SSF55455">
    <property type="entry name" value="SRF-like"/>
    <property type="match status" value="1"/>
</dbReference>
<gene>
    <name evidence="8" type="ORF">V6N12_036528</name>
</gene>
<dbReference type="PROSITE" id="PS50066">
    <property type="entry name" value="MADS_BOX_2"/>
    <property type="match status" value="1"/>
</dbReference>
<dbReference type="SMART" id="SM00432">
    <property type="entry name" value="MADS"/>
    <property type="match status" value="1"/>
</dbReference>
<dbReference type="Proteomes" id="UP001472677">
    <property type="component" value="Unassembled WGS sequence"/>
</dbReference>
<feature type="coiled-coil region" evidence="6">
    <location>
        <begin position="108"/>
        <end position="138"/>
    </location>
</feature>
<sequence>MATLNQAKTSKATKGRQKIQIKKLENESSRQVTFSKRRNGLFKKASELCVLCGANIGIIVFSPKGKPFCFGHPNVDAILDRYFSENPLKDNGSATSNTVAVPCFEEFNKECHETMEKLEVEKKRTKEIEKENEEKKNKGEFWWDDPIDNNMGIEELESYVKAMEELRNNVAGRANVLMGDVFAATSATTVANPSGLVNGFTAQNSGFAVGESSGYGDFGLGIEGFNFGHAPDFDY</sequence>
<comment type="caution">
    <text evidence="8">The sequence shown here is derived from an EMBL/GenBank/DDBJ whole genome shotgun (WGS) entry which is preliminary data.</text>
</comment>
<evidence type="ECO:0000256" key="3">
    <source>
        <dbReference type="ARBA" id="ARBA00023125"/>
    </source>
</evidence>
<evidence type="ECO:0000256" key="4">
    <source>
        <dbReference type="ARBA" id="ARBA00023163"/>
    </source>
</evidence>
<evidence type="ECO:0000256" key="5">
    <source>
        <dbReference type="ARBA" id="ARBA00023242"/>
    </source>
</evidence>